<evidence type="ECO:0000313" key="1">
    <source>
        <dbReference type="EMBL" id="GEU60265.1"/>
    </source>
</evidence>
<accession>A0A6L2LJC5</accession>
<proteinExistence type="predicted"/>
<dbReference type="InterPro" id="IPR055294">
    <property type="entry name" value="FBL60-like"/>
</dbReference>
<name>A0A6L2LJC5_TANCI</name>
<protein>
    <submittedName>
        <fullName evidence="1">Uncharacterized protein</fullName>
    </submittedName>
</protein>
<dbReference type="PANTHER" id="PTHR31293">
    <property type="entry name" value="RNI-LIKE SUPERFAMILY PROTEIN"/>
    <property type="match status" value="1"/>
</dbReference>
<sequence length="121" mass="14278">MDAWKKEERLLSTKEVFKTTTISERWRHLLPTLVFIEEDFMINDEDVLSKGATGYRSNDVTNYFLFIDKTLAQYATDVNLTKFKLEIADLYNDMLPVNSWIHYAITRNVQEIDSRIMSMSK</sequence>
<comment type="caution">
    <text evidence="1">The sequence shown here is derived from an EMBL/GenBank/DDBJ whole genome shotgun (WGS) entry which is preliminary data.</text>
</comment>
<gene>
    <name evidence="1" type="ORF">Tci_032243</name>
</gene>
<dbReference type="AlphaFoldDB" id="A0A6L2LJC5"/>
<dbReference type="PANTHER" id="PTHR31293:SF16">
    <property type="entry name" value="RNI-LIKE SUPERFAMILY PROTEIN"/>
    <property type="match status" value="1"/>
</dbReference>
<organism evidence="1">
    <name type="scientific">Tanacetum cinerariifolium</name>
    <name type="common">Dalmatian daisy</name>
    <name type="synonym">Chrysanthemum cinerariifolium</name>
    <dbReference type="NCBI Taxonomy" id="118510"/>
    <lineage>
        <taxon>Eukaryota</taxon>
        <taxon>Viridiplantae</taxon>
        <taxon>Streptophyta</taxon>
        <taxon>Embryophyta</taxon>
        <taxon>Tracheophyta</taxon>
        <taxon>Spermatophyta</taxon>
        <taxon>Magnoliopsida</taxon>
        <taxon>eudicotyledons</taxon>
        <taxon>Gunneridae</taxon>
        <taxon>Pentapetalae</taxon>
        <taxon>asterids</taxon>
        <taxon>campanulids</taxon>
        <taxon>Asterales</taxon>
        <taxon>Asteraceae</taxon>
        <taxon>Asteroideae</taxon>
        <taxon>Anthemideae</taxon>
        <taxon>Anthemidinae</taxon>
        <taxon>Tanacetum</taxon>
    </lineage>
</organism>
<dbReference type="EMBL" id="BKCJ010004308">
    <property type="protein sequence ID" value="GEU60265.1"/>
    <property type="molecule type" value="Genomic_DNA"/>
</dbReference>
<reference evidence="1" key="1">
    <citation type="journal article" date="2019" name="Sci. Rep.">
        <title>Draft genome of Tanacetum cinerariifolium, the natural source of mosquito coil.</title>
        <authorList>
            <person name="Yamashiro T."/>
            <person name="Shiraishi A."/>
            <person name="Satake H."/>
            <person name="Nakayama K."/>
        </authorList>
    </citation>
    <scope>NUCLEOTIDE SEQUENCE</scope>
</reference>